<gene>
    <name evidence="1" type="ORF">BKCO1_2000209</name>
</gene>
<dbReference type="OrthoDB" id="3855161at2759"/>
<dbReference type="GeneID" id="31012666"/>
<evidence type="ECO:0000313" key="2">
    <source>
        <dbReference type="Proteomes" id="UP000183809"/>
    </source>
</evidence>
<accession>A0A1J9SJU8</accession>
<organism evidence="1 2">
    <name type="scientific">Diplodia corticola</name>
    <dbReference type="NCBI Taxonomy" id="236234"/>
    <lineage>
        <taxon>Eukaryota</taxon>
        <taxon>Fungi</taxon>
        <taxon>Dikarya</taxon>
        <taxon>Ascomycota</taxon>
        <taxon>Pezizomycotina</taxon>
        <taxon>Dothideomycetes</taxon>
        <taxon>Dothideomycetes incertae sedis</taxon>
        <taxon>Botryosphaeriales</taxon>
        <taxon>Botryosphaeriaceae</taxon>
        <taxon>Diplodia</taxon>
    </lineage>
</organism>
<comment type="caution">
    <text evidence="1">The sequence shown here is derived from an EMBL/GenBank/DDBJ whole genome shotgun (WGS) entry which is preliminary data.</text>
</comment>
<reference evidence="1 2" key="1">
    <citation type="submission" date="2016-10" db="EMBL/GenBank/DDBJ databases">
        <title>Proteomics and genomics reveal pathogen-plant mechanisms compatible with a hemibiotrophic lifestyle of Diplodia corticola.</title>
        <authorList>
            <person name="Fernandes I."/>
            <person name="De Jonge R."/>
            <person name="Van De Peer Y."/>
            <person name="Devreese B."/>
            <person name="Alves A."/>
            <person name="Esteves A.C."/>
        </authorList>
    </citation>
    <scope>NUCLEOTIDE SEQUENCE [LARGE SCALE GENOMIC DNA]</scope>
    <source>
        <strain evidence="1 2">CBS 112549</strain>
    </source>
</reference>
<dbReference type="SUPFAM" id="SSF52047">
    <property type="entry name" value="RNI-like"/>
    <property type="match status" value="1"/>
</dbReference>
<dbReference type="AlphaFoldDB" id="A0A1J9SJU8"/>
<evidence type="ECO:0000313" key="1">
    <source>
        <dbReference type="EMBL" id="OJD39877.1"/>
    </source>
</evidence>
<dbReference type="EMBL" id="MNUE01000002">
    <property type="protein sequence ID" value="OJD39877.1"/>
    <property type="molecule type" value="Genomic_DNA"/>
</dbReference>
<proteinExistence type="predicted"/>
<keyword evidence="2" id="KW-1185">Reference proteome</keyword>
<dbReference type="Proteomes" id="UP000183809">
    <property type="component" value="Unassembled WGS sequence"/>
</dbReference>
<protein>
    <submittedName>
        <fullName evidence="1">F-box domain-containing protein</fullName>
    </submittedName>
</protein>
<dbReference type="RefSeq" id="XP_020134864.1">
    <property type="nucleotide sequence ID" value="XM_020272407.1"/>
</dbReference>
<sequence>MTRNGDPILPVELWANIMRHCPSETLRMLALVSHGCHREARKHLYRSLYFGHGSRHDDETKYSGTRIRNLSAFRRSLSAWPGWRSAVEDARLCWTNNGTAYCWKEPERAETGDETRLNELVRETAALLAGSAVLRNLHLSIPRLDSTVPFGVPDRLTSLDIPVTDCLHNDPDFSALLRLFQIPSLRRVRLLQMLRLTCDVPDRCRQPGTSNVTSLSFSQCGPVSPEIAHLLSWPKQLQVLCFEMDLADGLNSYAYDSGAMSSTKTREALWPVEHSLQDLNIDIADQGGCWVGQALQEDAFQTFAKLRRLSIPLRMLTDFVRLDGLHDPADPPLCTRLPPTIQQLTLKLDFDFCWGDYGTLRPSSEAKRVVAYVAALAEHSRICCPELSEIRISTGLWMDKLPARLECTRGLIKVLAQSGIALSFS</sequence>
<name>A0A1J9SJU8_9PEZI</name>